<protein>
    <submittedName>
        <fullName evidence="3">Uncharacterized protein</fullName>
    </submittedName>
</protein>
<comment type="caution">
    <text evidence="3">The sequence shown here is derived from an EMBL/GenBank/DDBJ whole genome shotgun (WGS) entry which is preliminary data.</text>
</comment>
<accession>A0A507AZ84</accession>
<evidence type="ECO:0000256" key="1">
    <source>
        <dbReference type="SAM" id="MobiDB-lite"/>
    </source>
</evidence>
<feature type="transmembrane region" description="Helical" evidence="2">
    <location>
        <begin position="82"/>
        <end position="102"/>
    </location>
</feature>
<dbReference type="OrthoDB" id="2253354at2759"/>
<feature type="region of interest" description="Disordered" evidence="1">
    <location>
        <begin position="161"/>
        <end position="204"/>
    </location>
</feature>
<feature type="compositionally biased region" description="Basic and acidic residues" evidence="1">
    <location>
        <begin position="161"/>
        <end position="189"/>
    </location>
</feature>
<dbReference type="Proteomes" id="UP000319257">
    <property type="component" value="Unassembled WGS sequence"/>
</dbReference>
<dbReference type="AlphaFoldDB" id="A0A507AZ84"/>
<dbReference type="EMBL" id="SKBQ01000043">
    <property type="protein sequence ID" value="TPX12106.1"/>
    <property type="molecule type" value="Genomic_DNA"/>
</dbReference>
<sequence length="204" mass="23208">MALSRAVVRSVAWRPTAVRSLSATPALSLASSQNRLSSSIPTIAQPSFWKGLLPKAFRKEHQPGAVAVKKPKQTRSKEWNPATFFIVIFLFIGSMSIQMITLKKDFATFIRQSDVRIELLREVVERIQRGEKIDVERMLGTDEPEKELEWEQVLKEIEREDFATKGSKRQDKKTTEDRATKAETTRDDASTQLPTKPRGTANFF</sequence>
<keyword evidence="2" id="KW-1133">Transmembrane helix</keyword>
<organism evidence="3 4">
    <name type="scientific">Thyridium curvatum</name>
    <dbReference type="NCBI Taxonomy" id="1093900"/>
    <lineage>
        <taxon>Eukaryota</taxon>
        <taxon>Fungi</taxon>
        <taxon>Dikarya</taxon>
        <taxon>Ascomycota</taxon>
        <taxon>Pezizomycotina</taxon>
        <taxon>Sordariomycetes</taxon>
        <taxon>Sordariomycetidae</taxon>
        <taxon>Thyridiales</taxon>
        <taxon>Thyridiaceae</taxon>
        <taxon>Thyridium</taxon>
    </lineage>
</organism>
<dbReference type="Pfam" id="PF17254">
    <property type="entry name" value="DUF5321"/>
    <property type="match status" value="1"/>
</dbReference>
<keyword evidence="2" id="KW-0472">Membrane</keyword>
<dbReference type="GeneID" id="41974668"/>
<dbReference type="RefSeq" id="XP_030993817.1">
    <property type="nucleotide sequence ID" value="XM_031141941.1"/>
</dbReference>
<reference evidence="3 4" key="1">
    <citation type="submission" date="2019-06" db="EMBL/GenBank/DDBJ databases">
        <title>Draft genome sequence of the filamentous fungus Phialemoniopsis curvata isolated from diesel fuel.</title>
        <authorList>
            <person name="Varaljay V.A."/>
            <person name="Lyon W.J."/>
            <person name="Crouch A.L."/>
            <person name="Drake C.E."/>
            <person name="Hollomon J.M."/>
            <person name="Nadeau L.J."/>
            <person name="Nunn H.S."/>
            <person name="Stevenson B.S."/>
            <person name="Bojanowski C.L."/>
            <person name="Crookes-Goodson W.J."/>
        </authorList>
    </citation>
    <scope>NUCLEOTIDE SEQUENCE [LARGE SCALE GENOMIC DNA]</scope>
    <source>
        <strain evidence="3 4">D216</strain>
    </source>
</reference>
<name>A0A507AZ84_9PEZI</name>
<evidence type="ECO:0000256" key="2">
    <source>
        <dbReference type="SAM" id="Phobius"/>
    </source>
</evidence>
<proteinExistence type="predicted"/>
<keyword evidence="4" id="KW-1185">Reference proteome</keyword>
<gene>
    <name evidence="3" type="ORF">E0L32_007221</name>
</gene>
<dbReference type="InParanoid" id="A0A507AZ84"/>
<keyword evidence="2" id="KW-0812">Transmembrane</keyword>
<evidence type="ECO:0000313" key="3">
    <source>
        <dbReference type="EMBL" id="TPX12106.1"/>
    </source>
</evidence>
<evidence type="ECO:0000313" key="4">
    <source>
        <dbReference type="Proteomes" id="UP000319257"/>
    </source>
</evidence>
<dbReference type="InterPro" id="IPR035213">
    <property type="entry name" value="DUF5321"/>
</dbReference>